<dbReference type="OrthoDB" id="9798934at2"/>
<evidence type="ECO:0000313" key="9">
    <source>
        <dbReference type="Proteomes" id="UP000268291"/>
    </source>
</evidence>
<keyword evidence="1" id="KW-0678">Repressor</keyword>
<dbReference type="EMBL" id="PYAU01000001">
    <property type="protein sequence ID" value="PSL38231.1"/>
    <property type="molecule type" value="Genomic_DNA"/>
</dbReference>
<dbReference type="Pfam" id="PF13377">
    <property type="entry name" value="Peripla_BP_3"/>
    <property type="match status" value="1"/>
</dbReference>
<keyword evidence="9" id="KW-1185">Reference proteome</keyword>
<sequence length="352" mass="38161">MLTLKDIAQHVGVSPSTVSLVLNDRDRGRVNTSVADQIRRAANEMGYVPNLLARSLKTKQSHTIGVLSDGVASVPFAGPMLRGAQTTAWNDGYLLMLIDTGGRAELDAPAVKSLMQRNIEGLILATEYHRFVDVPLVPRSIPAVVLDGTPATDRADIDSVVPDEEQGAYDAVRFLLDRGHRRIAHLTVSDPRFVARELRLAGYTRALDEAGVGGDERLIVRAPTVRTVDGYPVAHDLLSRSDRPTAVFCFSDQLAFSVYQAAGDLGLRIPEDVSVVGFDNQTFVADALRPGLTSVSLPHESMGSWAVGRAISRIRDANRLADDPPELSPRGERRLMHCPLVVRESVAPAPPP</sequence>
<evidence type="ECO:0000256" key="3">
    <source>
        <dbReference type="ARBA" id="ARBA00023125"/>
    </source>
</evidence>
<keyword evidence="4" id="KW-0804">Transcription</keyword>
<accession>A0A2P8GW84</accession>
<reference evidence="7 9" key="2">
    <citation type="submission" date="2018-12" db="EMBL/GenBank/DDBJ databases">
        <authorList>
            <person name="hu s."/>
            <person name="Xu Y."/>
            <person name="Xu B."/>
            <person name="Li F."/>
        </authorList>
    </citation>
    <scope>NUCLEOTIDE SEQUENCE [LARGE SCALE GENOMIC DNA]</scope>
    <source>
        <strain evidence="7 9">KSW2-17</strain>
    </source>
</reference>
<dbReference type="PANTHER" id="PTHR30146:SF148">
    <property type="entry name" value="HTH-TYPE TRANSCRIPTIONAL REPRESSOR PURR-RELATED"/>
    <property type="match status" value="1"/>
</dbReference>
<comment type="caution">
    <text evidence="6">The sequence shown here is derived from an EMBL/GenBank/DDBJ whole genome shotgun (WGS) entry which is preliminary data.</text>
</comment>
<dbReference type="InterPro" id="IPR000843">
    <property type="entry name" value="HTH_LacI"/>
</dbReference>
<evidence type="ECO:0000256" key="1">
    <source>
        <dbReference type="ARBA" id="ARBA00022491"/>
    </source>
</evidence>
<dbReference type="Proteomes" id="UP000268291">
    <property type="component" value="Unassembled WGS sequence"/>
</dbReference>
<dbReference type="SMART" id="SM00354">
    <property type="entry name" value="HTH_LACI"/>
    <property type="match status" value="1"/>
</dbReference>
<dbReference type="RefSeq" id="WP_106563275.1">
    <property type="nucleotide sequence ID" value="NZ_PYAU01000001.1"/>
</dbReference>
<dbReference type="CDD" id="cd06288">
    <property type="entry name" value="PBP1_sucrose_transcription_regulator"/>
    <property type="match status" value="1"/>
</dbReference>
<name>A0A2P8GW84_9MICO</name>
<dbReference type="InterPro" id="IPR046335">
    <property type="entry name" value="LacI/GalR-like_sensor"/>
</dbReference>
<proteinExistence type="predicted"/>
<dbReference type="CDD" id="cd01392">
    <property type="entry name" value="HTH_LacI"/>
    <property type="match status" value="1"/>
</dbReference>
<dbReference type="SUPFAM" id="SSF53822">
    <property type="entry name" value="Periplasmic binding protein-like I"/>
    <property type="match status" value="1"/>
</dbReference>
<evidence type="ECO:0000259" key="5">
    <source>
        <dbReference type="PROSITE" id="PS50932"/>
    </source>
</evidence>
<protein>
    <submittedName>
        <fullName evidence="7">LacI family DNA-binding transcriptional regulator</fullName>
    </submittedName>
    <submittedName>
        <fullName evidence="6">LacI family transcriptional regulator</fullName>
    </submittedName>
</protein>
<dbReference type="PROSITE" id="PS50932">
    <property type="entry name" value="HTH_LACI_2"/>
    <property type="match status" value="1"/>
</dbReference>
<evidence type="ECO:0000313" key="7">
    <source>
        <dbReference type="EMBL" id="RUQ87229.1"/>
    </source>
</evidence>
<organism evidence="6 8">
    <name type="scientific">Labedella gwakjiensis</name>
    <dbReference type="NCBI Taxonomy" id="390269"/>
    <lineage>
        <taxon>Bacteria</taxon>
        <taxon>Bacillati</taxon>
        <taxon>Actinomycetota</taxon>
        <taxon>Actinomycetes</taxon>
        <taxon>Micrococcales</taxon>
        <taxon>Microbacteriaceae</taxon>
        <taxon>Labedella</taxon>
    </lineage>
</organism>
<dbReference type="InterPro" id="IPR010982">
    <property type="entry name" value="Lambda_DNA-bd_dom_sf"/>
</dbReference>
<dbReference type="EMBL" id="RZGY01000001">
    <property type="protein sequence ID" value="RUQ87229.1"/>
    <property type="molecule type" value="Genomic_DNA"/>
</dbReference>
<dbReference type="GO" id="GO:0000976">
    <property type="term" value="F:transcription cis-regulatory region binding"/>
    <property type="evidence" value="ECO:0007669"/>
    <property type="project" value="TreeGrafter"/>
</dbReference>
<dbReference type="PROSITE" id="PS00356">
    <property type="entry name" value="HTH_LACI_1"/>
    <property type="match status" value="1"/>
</dbReference>
<reference evidence="6 8" key="1">
    <citation type="submission" date="2018-03" db="EMBL/GenBank/DDBJ databases">
        <title>Genomic Encyclopedia of Archaeal and Bacterial Type Strains, Phase II (KMG-II): from individual species to whole genera.</title>
        <authorList>
            <person name="Goeker M."/>
        </authorList>
    </citation>
    <scope>NUCLEOTIDE SEQUENCE [LARGE SCALE GENOMIC DNA]</scope>
    <source>
        <strain evidence="6 8">DSM 21548</strain>
    </source>
</reference>
<dbReference type="Proteomes" id="UP000241203">
    <property type="component" value="Unassembled WGS sequence"/>
</dbReference>
<keyword evidence="3 7" id="KW-0238">DNA-binding</keyword>
<gene>
    <name evidence="6" type="ORF">CLV49_1848</name>
    <name evidence="7" type="ORF">ELQ93_09980</name>
</gene>
<keyword evidence="2" id="KW-0805">Transcription regulation</keyword>
<dbReference type="PANTHER" id="PTHR30146">
    <property type="entry name" value="LACI-RELATED TRANSCRIPTIONAL REPRESSOR"/>
    <property type="match status" value="1"/>
</dbReference>
<dbReference type="Gene3D" id="3.40.50.2300">
    <property type="match status" value="2"/>
</dbReference>
<dbReference type="AlphaFoldDB" id="A0A2P8GW84"/>
<dbReference type="Gene3D" id="1.10.260.40">
    <property type="entry name" value="lambda repressor-like DNA-binding domains"/>
    <property type="match status" value="1"/>
</dbReference>
<dbReference type="InterPro" id="IPR028082">
    <property type="entry name" value="Peripla_BP_I"/>
</dbReference>
<evidence type="ECO:0000313" key="8">
    <source>
        <dbReference type="Proteomes" id="UP000241203"/>
    </source>
</evidence>
<dbReference type="GO" id="GO:0003700">
    <property type="term" value="F:DNA-binding transcription factor activity"/>
    <property type="evidence" value="ECO:0007669"/>
    <property type="project" value="TreeGrafter"/>
</dbReference>
<evidence type="ECO:0000256" key="2">
    <source>
        <dbReference type="ARBA" id="ARBA00023015"/>
    </source>
</evidence>
<evidence type="ECO:0000256" key="4">
    <source>
        <dbReference type="ARBA" id="ARBA00023163"/>
    </source>
</evidence>
<dbReference type="Pfam" id="PF00356">
    <property type="entry name" value="LacI"/>
    <property type="match status" value="1"/>
</dbReference>
<dbReference type="SUPFAM" id="SSF47413">
    <property type="entry name" value="lambda repressor-like DNA-binding domains"/>
    <property type="match status" value="1"/>
</dbReference>
<evidence type="ECO:0000313" key="6">
    <source>
        <dbReference type="EMBL" id="PSL38231.1"/>
    </source>
</evidence>
<feature type="domain" description="HTH lacI-type" evidence="5">
    <location>
        <begin position="2"/>
        <end position="58"/>
    </location>
</feature>